<evidence type="ECO:0000256" key="2">
    <source>
        <dbReference type="SAM" id="Phobius"/>
    </source>
</evidence>
<feature type="compositionally biased region" description="Low complexity" evidence="1">
    <location>
        <begin position="533"/>
        <end position="552"/>
    </location>
</feature>
<feature type="transmembrane region" description="Helical" evidence="2">
    <location>
        <begin position="151"/>
        <end position="170"/>
    </location>
</feature>
<gene>
    <name evidence="3" type="ORF">K503DRAFT_852339</name>
</gene>
<feature type="compositionally biased region" description="Polar residues" evidence="1">
    <location>
        <begin position="657"/>
        <end position="669"/>
    </location>
</feature>
<feature type="region of interest" description="Disordered" evidence="1">
    <location>
        <begin position="630"/>
        <end position="679"/>
    </location>
</feature>
<organism evidence="3 4">
    <name type="scientific">Rhizopogon vinicolor AM-OR11-026</name>
    <dbReference type="NCBI Taxonomy" id="1314800"/>
    <lineage>
        <taxon>Eukaryota</taxon>
        <taxon>Fungi</taxon>
        <taxon>Dikarya</taxon>
        <taxon>Basidiomycota</taxon>
        <taxon>Agaricomycotina</taxon>
        <taxon>Agaricomycetes</taxon>
        <taxon>Agaricomycetidae</taxon>
        <taxon>Boletales</taxon>
        <taxon>Suillineae</taxon>
        <taxon>Rhizopogonaceae</taxon>
        <taxon>Rhizopogon</taxon>
    </lineage>
</organism>
<evidence type="ECO:0000256" key="1">
    <source>
        <dbReference type="SAM" id="MobiDB-lite"/>
    </source>
</evidence>
<dbReference type="STRING" id="1314800.A0A1B7NJ14"/>
<proteinExistence type="predicted"/>
<feature type="transmembrane region" description="Helical" evidence="2">
    <location>
        <begin position="182"/>
        <end position="202"/>
    </location>
</feature>
<dbReference type="Proteomes" id="UP000092154">
    <property type="component" value="Unassembled WGS sequence"/>
</dbReference>
<feature type="region of interest" description="Disordered" evidence="1">
    <location>
        <begin position="814"/>
        <end position="844"/>
    </location>
</feature>
<dbReference type="InParanoid" id="A0A1B7NJ14"/>
<feature type="compositionally biased region" description="Polar residues" evidence="1">
    <location>
        <begin position="493"/>
        <end position="512"/>
    </location>
</feature>
<feature type="region of interest" description="Disordered" evidence="1">
    <location>
        <begin position="462"/>
        <end position="512"/>
    </location>
</feature>
<name>A0A1B7NJ14_9AGAM</name>
<feature type="transmembrane region" description="Helical" evidence="2">
    <location>
        <begin position="251"/>
        <end position="270"/>
    </location>
</feature>
<feature type="transmembrane region" description="Helical" evidence="2">
    <location>
        <begin position="33"/>
        <end position="54"/>
    </location>
</feature>
<feature type="compositionally biased region" description="Low complexity" evidence="1">
    <location>
        <begin position="561"/>
        <end position="590"/>
    </location>
</feature>
<keyword evidence="2" id="KW-0812">Transmembrane</keyword>
<dbReference type="EMBL" id="KV448122">
    <property type="protein sequence ID" value="OAX44752.1"/>
    <property type="molecule type" value="Genomic_DNA"/>
</dbReference>
<keyword evidence="2" id="KW-0472">Membrane</keyword>
<protein>
    <submittedName>
        <fullName evidence="3">Uncharacterized protein</fullName>
    </submittedName>
</protein>
<feature type="region of interest" description="Disordered" evidence="1">
    <location>
        <begin position="530"/>
        <end position="594"/>
    </location>
</feature>
<evidence type="ECO:0000313" key="4">
    <source>
        <dbReference type="Proteomes" id="UP000092154"/>
    </source>
</evidence>
<evidence type="ECO:0000313" key="3">
    <source>
        <dbReference type="EMBL" id="OAX44752.1"/>
    </source>
</evidence>
<accession>A0A1B7NJ14</accession>
<keyword evidence="2" id="KW-1133">Transmembrane helix</keyword>
<reference evidence="3 4" key="1">
    <citation type="submission" date="2016-06" db="EMBL/GenBank/DDBJ databases">
        <title>Comparative genomics of the ectomycorrhizal sister species Rhizopogon vinicolor and Rhizopogon vesiculosus (Basidiomycota: Boletales) reveals a divergence of the mating type B locus.</title>
        <authorList>
            <consortium name="DOE Joint Genome Institute"/>
            <person name="Mujic A.B."/>
            <person name="Kuo A."/>
            <person name="Tritt A."/>
            <person name="Lipzen A."/>
            <person name="Chen C."/>
            <person name="Johnson J."/>
            <person name="Sharma A."/>
            <person name="Barry K."/>
            <person name="Grigoriev I.V."/>
            <person name="Spatafora J.W."/>
        </authorList>
    </citation>
    <scope>NUCLEOTIDE SEQUENCE [LARGE SCALE GENOMIC DNA]</scope>
    <source>
        <strain evidence="3 4">AM-OR11-026</strain>
    </source>
</reference>
<feature type="transmembrane region" description="Helical" evidence="2">
    <location>
        <begin position="222"/>
        <end position="239"/>
    </location>
</feature>
<feature type="transmembrane region" description="Helical" evidence="2">
    <location>
        <begin position="60"/>
        <end position="78"/>
    </location>
</feature>
<dbReference type="AlphaFoldDB" id="A0A1B7NJ14"/>
<keyword evidence="4" id="KW-1185">Reference proteome</keyword>
<dbReference type="OrthoDB" id="2564696at2759"/>
<sequence length="877" mass="96125">MSNVTCNSEYNSILFPWLSNNCEIELILSDIPLISVGILAFGVSAFFIVIRRFTFSVVSLYFSVLLSFAAAIIDLTLIRDLSQPLITTRDILLALSLGLRFLFYWLHVSEPPIGEQRPPSFLRRRSDFLSLNPQVELHSGSWARLGVAGSYAKFALLATIPAITVLQIIWRVFQRYNSYSPVYAADVTLEVIVSVLLLLKLLSNTVATSSIPRTHTFRECGFPIIALIFNIGISIGNLVRFAFTETTVGRLLQGVELYILIVFMTIYHFFCHTQVSAVPNMRNLATKKVELPEQLRVSTFRLSPPAVSTYRISTPSSREIQGRNVNTDGARHSALASVGRATPWVSWRVSRTQSNQDEDKAKLWDQGEAEKGVLDSPNADQGSVGHHRMVSAASVMDEVFTSWREIADDPVPLATATPDKLSVSTRSKGGSLSSAHIWDAVRGNAPRRSLKFPPLSHIEIPATATSSNGSGAAVIMSAPPDPPSQDSLIYESSGVTGRSPTTSRKHSSNTSLDQLKDLQNELDKIIETLRLFSPSSPSSPNSPISTSSSRSDSNYDEQRRQSSSTIRQSSSTGRQSSSTGRQSSSTGARTLSDFSLSNFPSPPWLASEMPSLPTPFPAHNRRLKEDRRARLGSRQGSISDILKLPPPPRIPAALTDMPSSPHSDLTSDPYQEDNGTLPAAAGRPSIFNSGGTQYEITSFIGDLTTPGGYREPMRDVSWDEFGENPLNFTRNIEDSGVSSCLPTTLLRPSPLRAAELTGSSPSFTRNSTQEMLSLVLGSEKQASEPSSDSMELTGQRRMRPLILPSMTISYPPSHSQLLSISPGARSSRRMFGLPPRPGFRVPKAPHEDTLASEAFARPKPPPLIIRSDDEYFAKRAE</sequence>
<feature type="compositionally biased region" description="Low complexity" evidence="1">
    <location>
        <begin position="462"/>
        <end position="473"/>
    </location>
</feature>